<protein>
    <submittedName>
        <fullName evidence="2">Uncharacterized protein</fullName>
    </submittedName>
</protein>
<gene>
    <name evidence="2" type="ORF">Purlil1_2505</name>
</gene>
<sequence length="148" mass="15067">MKLTVLGASGRAGGRATNPSVAPHTHSPCLVFQVAEDQASQGREDLRRWEGGGWAHARAHSPRPIVRRETGRGRGRGGTLAMGLAPVGSSGPTSVGAQSICGDGDGADMCVRTHGGPWGVVRHTSLGWAAIALEGGGCVVAELPESAV</sequence>
<name>A0ABR0CC95_PURLI</name>
<proteinExistence type="predicted"/>
<dbReference type="EMBL" id="JAWRVI010000006">
    <property type="protein sequence ID" value="KAK4093348.1"/>
    <property type="molecule type" value="Genomic_DNA"/>
</dbReference>
<comment type="caution">
    <text evidence="2">The sequence shown here is derived from an EMBL/GenBank/DDBJ whole genome shotgun (WGS) entry which is preliminary data.</text>
</comment>
<evidence type="ECO:0000313" key="3">
    <source>
        <dbReference type="Proteomes" id="UP001287286"/>
    </source>
</evidence>
<evidence type="ECO:0000256" key="1">
    <source>
        <dbReference type="SAM" id="MobiDB-lite"/>
    </source>
</evidence>
<organism evidence="2 3">
    <name type="scientific">Purpureocillium lilacinum</name>
    <name type="common">Paecilomyces lilacinus</name>
    <dbReference type="NCBI Taxonomy" id="33203"/>
    <lineage>
        <taxon>Eukaryota</taxon>
        <taxon>Fungi</taxon>
        <taxon>Dikarya</taxon>
        <taxon>Ascomycota</taxon>
        <taxon>Pezizomycotina</taxon>
        <taxon>Sordariomycetes</taxon>
        <taxon>Hypocreomycetidae</taxon>
        <taxon>Hypocreales</taxon>
        <taxon>Ophiocordycipitaceae</taxon>
        <taxon>Purpureocillium</taxon>
    </lineage>
</organism>
<dbReference type="Proteomes" id="UP001287286">
    <property type="component" value="Unassembled WGS sequence"/>
</dbReference>
<feature type="region of interest" description="Disordered" evidence="1">
    <location>
        <begin position="1"/>
        <end position="23"/>
    </location>
</feature>
<reference evidence="2 3" key="1">
    <citation type="journal article" date="2024" name="Microbiol. Resour. Announc.">
        <title>Genome annotations for the ascomycete fungi Trichoderma harzianum, Trichoderma aggressivum, and Purpureocillium lilacinum.</title>
        <authorList>
            <person name="Beijen E.P.W."/>
            <person name="Ohm R.A."/>
        </authorList>
    </citation>
    <scope>NUCLEOTIDE SEQUENCE [LARGE SCALE GENOMIC DNA]</scope>
    <source>
        <strain evidence="2 3">CBS 150709</strain>
    </source>
</reference>
<accession>A0ABR0CC95</accession>
<evidence type="ECO:0000313" key="2">
    <source>
        <dbReference type="EMBL" id="KAK4093348.1"/>
    </source>
</evidence>
<keyword evidence="3" id="KW-1185">Reference proteome</keyword>